<comment type="subcellular location">
    <subcellularLocation>
        <location evidence="1">Secreted</location>
    </subcellularLocation>
</comment>
<evidence type="ECO:0000256" key="3">
    <source>
        <dbReference type="ARBA" id="ARBA00022525"/>
    </source>
</evidence>
<name>A0A8I6SLF6_CIMLE</name>
<evidence type="ECO:0000256" key="2">
    <source>
        <dbReference type="ARBA" id="ARBA00008098"/>
    </source>
</evidence>
<dbReference type="OrthoDB" id="6610259at2759"/>
<keyword evidence="4" id="KW-0812">Transmembrane</keyword>
<reference evidence="5" key="1">
    <citation type="submission" date="2022-01" db="UniProtKB">
        <authorList>
            <consortium name="EnsemblMetazoa"/>
        </authorList>
    </citation>
    <scope>IDENTIFICATION</scope>
</reference>
<organism evidence="5 6">
    <name type="scientific">Cimex lectularius</name>
    <name type="common">Bed bug</name>
    <name type="synonym">Acanthia lectularia</name>
    <dbReference type="NCBI Taxonomy" id="79782"/>
    <lineage>
        <taxon>Eukaryota</taxon>
        <taxon>Metazoa</taxon>
        <taxon>Ecdysozoa</taxon>
        <taxon>Arthropoda</taxon>
        <taxon>Hexapoda</taxon>
        <taxon>Insecta</taxon>
        <taxon>Pterygota</taxon>
        <taxon>Neoptera</taxon>
        <taxon>Paraneoptera</taxon>
        <taxon>Hemiptera</taxon>
        <taxon>Heteroptera</taxon>
        <taxon>Panheteroptera</taxon>
        <taxon>Cimicomorpha</taxon>
        <taxon>Cimicidae</taxon>
        <taxon>Cimex</taxon>
    </lineage>
</organism>
<dbReference type="InterPro" id="IPR036728">
    <property type="entry name" value="PBP_GOBP_sf"/>
</dbReference>
<dbReference type="GO" id="GO:0007608">
    <property type="term" value="P:sensory perception of smell"/>
    <property type="evidence" value="ECO:0007669"/>
    <property type="project" value="UniProtKB-ARBA"/>
</dbReference>
<dbReference type="GO" id="GO:0005576">
    <property type="term" value="C:extracellular region"/>
    <property type="evidence" value="ECO:0007669"/>
    <property type="project" value="UniProtKB-SubCell"/>
</dbReference>
<protein>
    <recommendedName>
        <fullName evidence="7">Odorant binding protein</fullName>
    </recommendedName>
</protein>
<dbReference type="RefSeq" id="XP_024084564.1">
    <property type="nucleotide sequence ID" value="XM_024228796.1"/>
</dbReference>
<accession>A0A8I6SLF6</accession>
<dbReference type="OMA" id="CYTRCIA"/>
<keyword evidence="3" id="KW-0964">Secreted</keyword>
<evidence type="ECO:0000256" key="1">
    <source>
        <dbReference type="ARBA" id="ARBA00004613"/>
    </source>
</evidence>
<evidence type="ECO:0000256" key="4">
    <source>
        <dbReference type="SAM" id="Phobius"/>
    </source>
</evidence>
<keyword evidence="6" id="KW-1185">Reference proteome</keyword>
<dbReference type="GeneID" id="106665176"/>
<sequence length="164" mass="18305">MPGQRVIYKGFAVIADSLDMDLQWRCLLLLGLTIYLLVPYTEAYMTQAQMKQAMKTVRNVCLPKSGVSKDALAKMLTGEFDAEDRKLKCYLGCVLGMMQAVKNNKVSLNMIRNQVTKMLAPDVSKKIMAAFESCEGSTGEDNCDLAFNFAKCVYDADPENFFVP</sequence>
<dbReference type="PANTHER" id="PTHR21364:SF2">
    <property type="entry name" value="GENERAL ODORANT-BINDING PROTEIN 19A"/>
    <property type="match status" value="1"/>
</dbReference>
<dbReference type="InterPro" id="IPR006170">
    <property type="entry name" value="PBP/GOBP"/>
</dbReference>
<feature type="transmembrane region" description="Helical" evidence="4">
    <location>
        <begin position="22"/>
        <end position="41"/>
    </location>
</feature>
<keyword evidence="4" id="KW-0472">Membrane</keyword>
<dbReference type="GO" id="GO:0005549">
    <property type="term" value="F:odorant binding"/>
    <property type="evidence" value="ECO:0007669"/>
    <property type="project" value="InterPro"/>
</dbReference>
<evidence type="ECO:0008006" key="7">
    <source>
        <dbReference type="Google" id="ProtNLM"/>
    </source>
</evidence>
<dbReference type="PANTHER" id="PTHR21364">
    <property type="entry name" value="GENERAL ODORANT-BINDING PROTEIN 19A"/>
    <property type="match status" value="1"/>
</dbReference>
<dbReference type="EnsemblMetazoa" id="XM_024228796.1">
    <property type="protein sequence ID" value="XP_024084564.1"/>
    <property type="gene ID" value="LOC106665176"/>
</dbReference>
<dbReference type="SUPFAM" id="SSF47565">
    <property type="entry name" value="Insect pheromone/odorant-binding proteins"/>
    <property type="match status" value="1"/>
</dbReference>
<comment type="similarity">
    <text evidence="2">Belongs to the PBP/GOBP family.</text>
</comment>
<dbReference type="SMART" id="SM00708">
    <property type="entry name" value="PhBP"/>
    <property type="match status" value="1"/>
</dbReference>
<evidence type="ECO:0000313" key="5">
    <source>
        <dbReference type="EnsemblMetazoa" id="XP_024084564.1"/>
    </source>
</evidence>
<proteinExistence type="inferred from homology"/>
<keyword evidence="4" id="KW-1133">Transmembrane helix</keyword>
<dbReference type="Pfam" id="PF01395">
    <property type="entry name" value="PBP_GOBP"/>
    <property type="match status" value="1"/>
</dbReference>
<dbReference type="FunFam" id="1.10.238.20:FF:000001">
    <property type="entry name" value="General odorant-binding protein lush"/>
    <property type="match status" value="1"/>
</dbReference>
<dbReference type="CDD" id="cd23992">
    <property type="entry name" value="PBP_GOBP"/>
    <property type="match status" value="1"/>
</dbReference>
<dbReference type="AlphaFoldDB" id="A0A8I6SLF6"/>
<evidence type="ECO:0000313" key="6">
    <source>
        <dbReference type="Proteomes" id="UP000494040"/>
    </source>
</evidence>
<dbReference type="Gene3D" id="1.10.238.20">
    <property type="entry name" value="Pheromone/general odorant binding protein domain"/>
    <property type="match status" value="1"/>
</dbReference>
<dbReference type="Proteomes" id="UP000494040">
    <property type="component" value="Unassembled WGS sequence"/>
</dbReference>